<accession>B7VSX6</accession>
<evidence type="ECO:0000313" key="1">
    <source>
        <dbReference type="EMBL" id="CAV27206.1"/>
    </source>
</evidence>
<dbReference type="STRING" id="575788.VS_II1212"/>
<name>B7VSX6_VIBA3</name>
<dbReference type="HOGENOM" id="CLU_3174720_0_0_6"/>
<reference evidence="1 2" key="1">
    <citation type="submission" date="2009-02" db="EMBL/GenBank/DDBJ databases">
        <title>Vibrio splendidus str. LGP32 complete genome.</title>
        <authorList>
            <person name="Mazel D."/>
            <person name="Le Roux F."/>
        </authorList>
    </citation>
    <scope>NUCLEOTIDE SEQUENCE [LARGE SCALE GENOMIC DNA]</scope>
    <source>
        <strain evidence="1 2">LGP32</strain>
    </source>
</reference>
<gene>
    <name evidence="1" type="ordered locus">VS_II1212</name>
</gene>
<dbReference type="Proteomes" id="UP000009100">
    <property type="component" value="Chromosome 2"/>
</dbReference>
<evidence type="ECO:0000313" key="2">
    <source>
        <dbReference type="Proteomes" id="UP000009100"/>
    </source>
</evidence>
<sequence>MATIRLATVTTSAISGMHPVELSLLEQEMALEKSLLTPCHSVFLATQ</sequence>
<dbReference type="KEGG" id="vsp:VS_II1212"/>
<protein>
    <submittedName>
        <fullName evidence="1">Uncharacterized protein</fullName>
    </submittedName>
</protein>
<organism evidence="1 2">
    <name type="scientific">Vibrio atlanticus (strain LGP32)</name>
    <name type="common">Vibrio splendidus (strain Mel32)</name>
    <dbReference type="NCBI Taxonomy" id="575788"/>
    <lineage>
        <taxon>Bacteria</taxon>
        <taxon>Pseudomonadati</taxon>
        <taxon>Pseudomonadota</taxon>
        <taxon>Gammaproteobacteria</taxon>
        <taxon>Vibrionales</taxon>
        <taxon>Vibrionaceae</taxon>
        <taxon>Vibrio</taxon>
    </lineage>
</organism>
<dbReference type="AlphaFoldDB" id="B7VSX6"/>
<dbReference type="EMBL" id="FM954973">
    <property type="protein sequence ID" value="CAV27206.1"/>
    <property type="molecule type" value="Genomic_DNA"/>
</dbReference>
<proteinExistence type="predicted"/>